<feature type="region of interest" description="G3" evidence="8">
    <location>
        <begin position="63"/>
        <end position="66"/>
    </location>
</feature>
<dbReference type="InterPro" id="IPR030388">
    <property type="entry name" value="G_ERA_dom"/>
</dbReference>
<evidence type="ECO:0000256" key="7">
    <source>
        <dbReference type="HAMAP-Rule" id="MF_00367"/>
    </source>
</evidence>
<dbReference type="GO" id="GO:0000028">
    <property type="term" value="P:ribosomal small subunit assembly"/>
    <property type="evidence" value="ECO:0007669"/>
    <property type="project" value="TreeGrafter"/>
</dbReference>
<dbReference type="AlphaFoldDB" id="A0A2P7NUY3"/>
<organism evidence="12 13">
    <name type="scientific">Nitrosomonas supralitoralis</name>
    <dbReference type="NCBI Taxonomy" id="2116706"/>
    <lineage>
        <taxon>Bacteria</taxon>
        <taxon>Pseudomonadati</taxon>
        <taxon>Pseudomonadota</taxon>
        <taxon>Betaproteobacteria</taxon>
        <taxon>Nitrosomonadales</taxon>
        <taxon>Nitrosomonadaceae</taxon>
        <taxon>Nitrosomonas</taxon>
    </lineage>
</organism>
<feature type="binding site" evidence="7">
    <location>
        <begin position="63"/>
        <end position="67"/>
    </location>
    <ligand>
        <name>GTP</name>
        <dbReference type="ChEBI" id="CHEBI:37565"/>
    </ligand>
</feature>
<dbReference type="Gene3D" id="3.40.50.300">
    <property type="entry name" value="P-loop containing nucleotide triphosphate hydrolases"/>
    <property type="match status" value="1"/>
</dbReference>
<dbReference type="HAMAP" id="MF_00367">
    <property type="entry name" value="GTPase_Era"/>
    <property type="match status" value="1"/>
</dbReference>
<dbReference type="SUPFAM" id="SSF52540">
    <property type="entry name" value="P-loop containing nucleoside triphosphate hydrolases"/>
    <property type="match status" value="1"/>
</dbReference>
<feature type="region of interest" description="G2" evidence="8">
    <location>
        <begin position="42"/>
        <end position="46"/>
    </location>
</feature>
<keyword evidence="3 7" id="KW-0690">Ribosome biogenesis</keyword>
<dbReference type="OrthoDB" id="9805918at2"/>
<accession>A0A2P7NUY3</accession>
<comment type="caution">
    <text evidence="12">The sequence shown here is derived from an EMBL/GenBank/DDBJ whole genome shotgun (WGS) entry which is preliminary data.</text>
</comment>
<dbReference type="GO" id="GO:0005886">
    <property type="term" value="C:plasma membrane"/>
    <property type="evidence" value="ECO:0007669"/>
    <property type="project" value="UniProtKB-SubCell"/>
</dbReference>
<name>A0A2P7NUY3_9PROT</name>
<evidence type="ECO:0000256" key="2">
    <source>
        <dbReference type="ARBA" id="ARBA00020484"/>
    </source>
</evidence>
<dbReference type="EMBL" id="PXXU01000023">
    <property type="protein sequence ID" value="PSJ17282.1"/>
    <property type="molecule type" value="Genomic_DNA"/>
</dbReference>
<dbReference type="InterPro" id="IPR006073">
    <property type="entry name" value="GTP-bd"/>
</dbReference>
<comment type="function">
    <text evidence="7">An essential GTPase that binds both GDP and GTP, with rapid nucleotide exchange. Plays a role in 16S rRNA processing and 30S ribosomal subunit biogenesis and possibly also in cell cycle regulation and energy metabolism.</text>
</comment>
<comment type="subcellular location">
    <subcellularLocation>
        <location evidence="7">Cytoplasm</location>
    </subcellularLocation>
    <subcellularLocation>
        <location evidence="7">Cell membrane</location>
        <topology evidence="7">Peripheral membrane protein</topology>
    </subcellularLocation>
</comment>
<dbReference type="CDD" id="cd04163">
    <property type="entry name" value="Era"/>
    <property type="match status" value="1"/>
</dbReference>
<dbReference type="NCBIfam" id="TIGR00231">
    <property type="entry name" value="small_GTP"/>
    <property type="match status" value="1"/>
</dbReference>
<dbReference type="InterPro" id="IPR009019">
    <property type="entry name" value="KH_sf_prok-type"/>
</dbReference>
<dbReference type="PANTHER" id="PTHR42698:SF1">
    <property type="entry name" value="GTPASE ERA, MITOCHONDRIAL"/>
    <property type="match status" value="1"/>
</dbReference>
<keyword evidence="4 7" id="KW-0547">Nucleotide-binding</keyword>
<dbReference type="NCBIfam" id="TIGR00436">
    <property type="entry name" value="era"/>
    <property type="match status" value="1"/>
</dbReference>
<keyword evidence="5 7" id="KW-0694">RNA-binding</keyword>
<evidence type="ECO:0000256" key="6">
    <source>
        <dbReference type="ARBA" id="ARBA00023134"/>
    </source>
</evidence>
<feature type="region of interest" description="G4" evidence="8">
    <location>
        <begin position="124"/>
        <end position="127"/>
    </location>
</feature>
<evidence type="ECO:0000256" key="4">
    <source>
        <dbReference type="ARBA" id="ARBA00022741"/>
    </source>
</evidence>
<feature type="region of interest" description="G1" evidence="8">
    <location>
        <begin position="16"/>
        <end position="23"/>
    </location>
</feature>
<dbReference type="Proteomes" id="UP000241912">
    <property type="component" value="Unassembled WGS sequence"/>
</dbReference>
<evidence type="ECO:0000256" key="8">
    <source>
        <dbReference type="PROSITE-ProRule" id="PRU01050"/>
    </source>
</evidence>
<feature type="domain" description="Era-type G" evidence="11">
    <location>
        <begin position="8"/>
        <end position="175"/>
    </location>
</feature>
<dbReference type="InterPro" id="IPR015946">
    <property type="entry name" value="KH_dom-like_a/b"/>
</dbReference>
<comment type="subunit">
    <text evidence="7">Monomer.</text>
</comment>
<dbReference type="GO" id="GO:0070181">
    <property type="term" value="F:small ribosomal subunit rRNA binding"/>
    <property type="evidence" value="ECO:0007669"/>
    <property type="project" value="UniProtKB-UniRule"/>
</dbReference>
<gene>
    <name evidence="7" type="primary">era</name>
    <name evidence="12" type="ORF">C7H79_08815</name>
</gene>
<dbReference type="PRINTS" id="PR00326">
    <property type="entry name" value="GTP1OBG"/>
</dbReference>
<protein>
    <recommendedName>
        <fullName evidence="2 7">GTPase Era</fullName>
    </recommendedName>
</protein>
<proteinExistence type="inferred from homology"/>
<comment type="similarity">
    <text evidence="1 7 8 9">Belongs to the TRAFAC class TrmE-Era-EngA-EngB-Septin-like GTPase superfamily. Era GTPase family.</text>
</comment>
<keyword evidence="7" id="KW-0472">Membrane</keyword>
<evidence type="ECO:0000313" key="12">
    <source>
        <dbReference type="EMBL" id="PSJ17282.1"/>
    </source>
</evidence>
<evidence type="ECO:0000256" key="3">
    <source>
        <dbReference type="ARBA" id="ARBA00022517"/>
    </source>
</evidence>
<dbReference type="InterPro" id="IPR004044">
    <property type="entry name" value="KH_dom_type_2"/>
</dbReference>
<dbReference type="InterPro" id="IPR005662">
    <property type="entry name" value="GTPase_Era-like"/>
</dbReference>
<keyword evidence="7" id="KW-0699">rRNA-binding</keyword>
<dbReference type="PROSITE" id="PS51713">
    <property type="entry name" value="G_ERA"/>
    <property type="match status" value="1"/>
</dbReference>
<keyword evidence="7" id="KW-1003">Cell membrane</keyword>
<evidence type="ECO:0000256" key="5">
    <source>
        <dbReference type="ARBA" id="ARBA00022884"/>
    </source>
</evidence>
<dbReference type="NCBIfam" id="NF000908">
    <property type="entry name" value="PRK00089.1"/>
    <property type="match status" value="1"/>
</dbReference>
<keyword evidence="6 7" id="KW-0342">GTP-binding</keyword>
<evidence type="ECO:0000259" key="11">
    <source>
        <dbReference type="PROSITE" id="PS51713"/>
    </source>
</evidence>
<feature type="binding site" evidence="7">
    <location>
        <begin position="16"/>
        <end position="23"/>
    </location>
    <ligand>
        <name>GTP</name>
        <dbReference type="ChEBI" id="CHEBI:37565"/>
    </ligand>
</feature>
<keyword evidence="7" id="KW-0963">Cytoplasm</keyword>
<keyword evidence="13" id="KW-1185">Reference proteome</keyword>
<sequence length="297" mass="33955">MTTPANFRTGYIAIIGRPNVGKSTLLNKLVEQKISITSRKAQTTRFRINGILTDQQTQFVFVDTPGFQTHYSSGLNTAMNRVVTRSMQEVNVILFVIEALHFDQRDITVFKIIPDNIPIILVVNKIDKLTDKNRLLPFLNEVAQQVKISDIIPVSAMHKIQLPELLNTIRNYLPISQPLYNKNEITDRSERFLVGEFIREKLFRLVGDEIPYSTSVVVDQFKFEDNVCKIYATILVDKPNQKAIIIGKKGEKLKQIASQARKDMELLLGEKVYLEVWVKVKSGWADSESVLRNLGYE</sequence>
<dbReference type="InterPro" id="IPR005225">
    <property type="entry name" value="Small_GTP-bd"/>
</dbReference>
<dbReference type="RefSeq" id="WP_106706916.1">
    <property type="nucleotide sequence ID" value="NZ_PXXU01000023.1"/>
</dbReference>
<feature type="region of interest" description="G5" evidence="8">
    <location>
        <begin position="154"/>
        <end position="156"/>
    </location>
</feature>
<reference evidence="12 13" key="1">
    <citation type="submission" date="2018-03" db="EMBL/GenBank/DDBJ databases">
        <title>Draft genome of Nitrosomonas supralitoralis APG5.</title>
        <authorList>
            <person name="Urakawa H."/>
            <person name="Lopez J.V."/>
        </authorList>
    </citation>
    <scope>NUCLEOTIDE SEQUENCE [LARGE SCALE GENOMIC DNA]</scope>
    <source>
        <strain evidence="12 13">APG5</strain>
    </source>
</reference>
<dbReference type="CDD" id="cd22534">
    <property type="entry name" value="KH-II_Era"/>
    <property type="match status" value="1"/>
</dbReference>
<feature type="domain" description="KH type-2" evidence="10">
    <location>
        <begin position="206"/>
        <end position="282"/>
    </location>
</feature>
<dbReference type="InterPro" id="IPR027417">
    <property type="entry name" value="P-loop_NTPase"/>
</dbReference>
<dbReference type="PROSITE" id="PS50823">
    <property type="entry name" value="KH_TYPE_2"/>
    <property type="match status" value="1"/>
</dbReference>
<dbReference type="SUPFAM" id="SSF54814">
    <property type="entry name" value="Prokaryotic type KH domain (KH-domain type II)"/>
    <property type="match status" value="1"/>
</dbReference>
<dbReference type="FunFam" id="3.30.300.20:FF:000003">
    <property type="entry name" value="GTPase Era"/>
    <property type="match status" value="1"/>
</dbReference>
<dbReference type="GO" id="GO:0005525">
    <property type="term" value="F:GTP binding"/>
    <property type="evidence" value="ECO:0007669"/>
    <property type="project" value="UniProtKB-UniRule"/>
</dbReference>
<evidence type="ECO:0000256" key="9">
    <source>
        <dbReference type="RuleBase" id="RU003761"/>
    </source>
</evidence>
<dbReference type="GO" id="GO:0005829">
    <property type="term" value="C:cytosol"/>
    <property type="evidence" value="ECO:0007669"/>
    <property type="project" value="TreeGrafter"/>
</dbReference>
<evidence type="ECO:0000259" key="10">
    <source>
        <dbReference type="PROSITE" id="PS50823"/>
    </source>
</evidence>
<dbReference type="GO" id="GO:0043024">
    <property type="term" value="F:ribosomal small subunit binding"/>
    <property type="evidence" value="ECO:0007669"/>
    <property type="project" value="TreeGrafter"/>
</dbReference>
<evidence type="ECO:0000256" key="1">
    <source>
        <dbReference type="ARBA" id="ARBA00007921"/>
    </source>
</evidence>
<dbReference type="Gene3D" id="3.30.300.20">
    <property type="match status" value="1"/>
</dbReference>
<dbReference type="PANTHER" id="PTHR42698">
    <property type="entry name" value="GTPASE ERA"/>
    <property type="match status" value="1"/>
</dbReference>
<dbReference type="Pfam" id="PF01926">
    <property type="entry name" value="MMR_HSR1"/>
    <property type="match status" value="1"/>
</dbReference>
<feature type="binding site" evidence="7">
    <location>
        <begin position="124"/>
        <end position="127"/>
    </location>
    <ligand>
        <name>GTP</name>
        <dbReference type="ChEBI" id="CHEBI:37565"/>
    </ligand>
</feature>
<dbReference type="GO" id="GO:0003924">
    <property type="term" value="F:GTPase activity"/>
    <property type="evidence" value="ECO:0007669"/>
    <property type="project" value="UniProtKB-UniRule"/>
</dbReference>
<evidence type="ECO:0000313" key="13">
    <source>
        <dbReference type="Proteomes" id="UP000241912"/>
    </source>
</evidence>
<dbReference type="Pfam" id="PF07650">
    <property type="entry name" value="KH_2"/>
    <property type="match status" value="1"/>
</dbReference>